<dbReference type="KEGG" id="cdes:C0J27_02985"/>
<evidence type="ECO:0000313" key="1">
    <source>
        <dbReference type="EMBL" id="AXK60695.1"/>
    </source>
</evidence>
<gene>
    <name evidence="1" type="ORF">C0J27_02985</name>
</gene>
<dbReference type="RefSeq" id="WP_115585710.1">
    <property type="nucleotide sequence ID" value="NZ_CP025544.1"/>
</dbReference>
<accession>A0A345ZBM8</accession>
<dbReference type="OrthoDB" id="2182778at2"/>
<dbReference type="AlphaFoldDB" id="A0A345ZBM8"/>
<evidence type="ECO:0000313" key="2">
    <source>
        <dbReference type="Proteomes" id="UP000254834"/>
    </source>
</evidence>
<dbReference type="Proteomes" id="UP000254834">
    <property type="component" value="Chromosome"/>
</dbReference>
<name>A0A345ZBM8_9BACT</name>
<dbReference type="EMBL" id="CP025544">
    <property type="protein sequence ID" value="AXK60695.1"/>
    <property type="molecule type" value="Genomic_DNA"/>
</dbReference>
<sequence length="215" mass="25440">MKELIFSLSTSEYIKIISGHGHDIDKISLCCDMIKLYFVYDDYQICIGQESVSEIFEPFIICLKKAIEGKLQLHESISQNLGLMQNRYYQDKTGFFKVPASNNSSSYWVGLDYQICTTFGDANPLVSAWMYNDNYNNIIFEFTKDYPWHFLALDDKPSESEFIPFDEFIKDFKPLVRRIIPHCIALEWLNQALKFHRSFYESEESYQKAYKRLQW</sequence>
<reference evidence="1 2" key="1">
    <citation type="submission" date="2017-12" db="EMBL/GenBank/DDBJ databases">
        <title>Chromulinavorax destructans is a abundant pathogen of dominant heterotrophic picoflagllates.</title>
        <authorList>
            <person name="Deeg C.M."/>
            <person name="Zimmer M."/>
            <person name="Suttle C.A."/>
        </authorList>
    </citation>
    <scope>NUCLEOTIDE SEQUENCE [LARGE SCALE GENOMIC DNA]</scope>
    <source>
        <strain evidence="1 2">SeV1</strain>
    </source>
</reference>
<keyword evidence="2" id="KW-1185">Reference proteome</keyword>
<proteinExistence type="predicted"/>
<protein>
    <submittedName>
        <fullName evidence="1">Uncharacterized protein</fullName>
    </submittedName>
</protein>
<organism evidence="1 2">
    <name type="scientific">Candidatus Chromulinivorax destructor</name>
    <dbReference type="NCBI Taxonomy" id="2066483"/>
    <lineage>
        <taxon>Bacteria</taxon>
        <taxon>Candidatus Babelota</taxon>
        <taxon>Candidatus Babeliae</taxon>
        <taxon>Candidatus Babeliales</taxon>
        <taxon>Candidatus Chromulinivoraceae</taxon>
        <taxon>Candidatus Chromulinivorax</taxon>
    </lineage>
</organism>